<keyword evidence="2" id="KW-0614">Plasmid</keyword>
<evidence type="ECO:0000256" key="1">
    <source>
        <dbReference type="SAM" id="MobiDB-lite"/>
    </source>
</evidence>
<dbReference type="KEGG" id="same:SAMCFNEI73_pB0113"/>
<sequence length="43" mass="4971">MGYDAVRSYRAVDRLSNKRPLNPAMQESGRTIARRHSRVGIRQ</sequence>
<dbReference type="EMBL" id="CP013109">
    <property type="protein sequence ID" value="APG93313.1"/>
    <property type="molecule type" value="Genomic_DNA"/>
</dbReference>
<gene>
    <name evidence="2" type="ORF">SAMCFNEI73_pB0113</name>
</gene>
<dbReference type="AlphaFoldDB" id="A0A1L3LTC3"/>
<reference evidence="2 3" key="1">
    <citation type="submission" date="2015-10" db="EMBL/GenBank/DDBJ databases">
        <title>Genomic differences between typical nodule nitrogen-fixing rhizobial strains and those coming from bean seeds.</title>
        <authorList>
            <person name="Peralta H."/>
            <person name="Aguilar-Vera A."/>
            <person name="Diaz R."/>
            <person name="Mora Y."/>
            <person name="Martinez-Batallar G."/>
            <person name="Salazar E."/>
            <person name="Vargas-Lagunas C."/>
            <person name="Encarnacion S."/>
            <person name="Girard L."/>
            <person name="Mora J."/>
        </authorList>
    </citation>
    <scope>NUCLEOTIDE SEQUENCE [LARGE SCALE GENOMIC DNA]</scope>
    <source>
        <strain evidence="2 3">CFNEI 73</strain>
        <plasmid evidence="2 3">B</plasmid>
    </source>
</reference>
<geneLocation type="plasmid" evidence="2 3">
    <name>B</name>
</geneLocation>
<keyword evidence="3" id="KW-1185">Reference proteome</keyword>
<name>A0A1L3LTC3_9HYPH</name>
<evidence type="ECO:0000313" key="2">
    <source>
        <dbReference type="EMBL" id="APG93313.1"/>
    </source>
</evidence>
<accession>A0A1L3LTC3</accession>
<evidence type="ECO:0000313" key="3">
    <source>
        <dbReference type="Proteomes" id="UP000182306"/>
    </source>
</evidence>
<protein>
    <submittedName>
        <fullName evidence="2">Uncharacterized protein</fullName>
    </submittedName>
</protein>
<feature type="region of interest" description="Disordered" evidence="1">
    <location>
        <begin position="17"/>
        <end position="43"/>
    </location>
</feature>
<proteinExistence type="predicted"/>
<dbReference type="Proteomes" id="UP000182306">
    <property type="component" value="Plasmid B"/>
</dbReference>
<feature type="compositionally biased region" description="Basic residues" evidence="1">
    <location>
        <begin position="32"/>
        <end position="43"/>
    </location>
</feature>
<organism evidence="2 3">
    <name type="scientific">Sinorhizobium americanum</name>
    <dbReference type="NCBI Taxonomy" id="194963"/>
    <lineage>
        <taxon>Bacteria</taxon>
        <taxon>Pseudomonadati</taxon>
        <taxon>Pseudomonadota</taxon>
        <taxon>Alphaproteobacteria</taxon>
        <taxon>Hyphomicrobiales</taxon>
        <taxon>Rhizobiaceae</taxon>
        <taxon>Sinorhizobium/Ensifer group</taxon>
        <taxon>Sinorhizobium</taxon>
    </lineage>
</organism>